<keyword evidence="2" id="KW-1185">Reference proteome</keyword>
<evidence type="ECO:0000313" key="2">
    <source>
        <dbReference type="Proteomes" id="UP000187822"/>
    </source>
</evidence>
<name>A0A1R4A781_9ARCH</name>
<protein>
    <submittedName>
        <fullName evidence="1">Uncharacterized protein</fullName>
    </submittedName>
</protein>
<dbReference type="RefSeq" id="WP_077076216.1">
    <property type="nucleotide sequence ID" value="NZ_LT719092.1"/>
</dbReference>
<dbReference type="AlphaFoldDB" id="A0A1R4A781"/>
<organism evidence="1 2">
    <name type="scientific">Cuniculiplasma divulgatum</name>
    <dbReference type="NCBI Taxonomy" id="1673428"/>
    <lineage>
        <taxon>Archaea</taxon>
        <taxon>Methanobacteriati</taxon>
        <taxon>Thermoplasmatota</taxon>
        <taxon>Thermoplasmata</taxon>
        <taxon>Thermoplasmatales</taxon>
        <taxon>Cuniculiplasmataceae</taxon>
        <taxon>Cuniculiplasma</taxon>
    </lineage>
</organism>
<evidence type="ECO:0000313" key="1">
    <source>
        <dbReference type="EMBL" id="SJK84806.1"/>
    </source>
</evidence>
<dbReference type="Proteomes" id="UP000187822">
    <property type="component" value="Chromosome I"/>
</dbReference>
<dbReference type="STRING" id="1673428.CPM_0964"/>
<dbReference type="GeneID" id="30927573"/>
<dbReference type="KEGG" id="cdiv:CPM_0964"/>
<reference evidence="2" key="1">
    <citation type="submission" date="2016-06" db="EMBL/GenBank/DDBJ databases">
        <authorList>
            <person name="Toshchakov V.S."/>
        </authorList>
    </citation>
    <scope>NUCLEOTIDE SEQUENCE [LARGE SCALE GENOMIC DNA]</scope>
    <source>
        <strain>PM4 (JCM 30641</strain>
        <strain evidence="2">\VKM B-2940)</strain>
    </source>
</reference>
<gene>
    <name evidence="1" type="ORF">CPM_0964</name>
</gene>
<dbReference type="EMBL" id="LT719092">
    <property type="protein sequence ID" value="SJK84806.1"/>
    <property type="molecule type" value="Genomic_DNA"/>
</dbReference>
<sequence length="312" mass="35962">MRIEKLNWKNWKKCTIAIRVDSGIFKLLAGNTSKIQAFVFNEGMKSFVQLYFNDKMISSGGTSRILSRKDVIRSDGYISISEELESSDAAKLIFDLTEMPSVLIEQTYVIGNDIYFIFRFHNSLLSKISRLLTDYIAEDLKIRIVELVNADSLIDAIKNIAKDTDVLVIQISTLITIDRSTLEFMKSNYPDILSMPEVRSQDDDGIKTIMFSEKELSLKGISPISLKEGIYEGREFDQSLVKKRRLTNDSRTPRFGVFLYINENRLVDTTFIPKEVAQNYIRTYFEATGDLDTYKPVIEVFSEVNEEVWKWI</sequence>
<proteinExistence type="predicted"/>
<dbReference type="InterPro" id="IPR043958">
    <property type="entry name" value="Ta1207"/>
</dbReference>
<accession>A0A1R4A781</accession>
<dbReference type="Pfam" id="PF19020">
    <property type="entry name" value="Ta1207"/>
    <property type="match status" value="1"/>
</dbReference>